<organism evidence="2 3">
    <name type="scientific">Paenibacillus enshidis</name>
    <dbReference type="NCBI Taxonomy" id="1458439"/>
    <lineage>
        <taxon>Bacteria</taxon>
        <taxon>Bacillati</taxon>
        <taxon>Bacillota</taxon>
        <taxon>Bacilli</taxon>
        <taxon>Bacillales</taxon>
        <taxon>Paenibacillaceae</taxon>
        <taxon>Paenibacillus</taxon>
    </lineage>
</organism>
<keyword evidence="1" id="KW-1133">Transmembrane helix</keyword>
<keyword evidence="1" id="KW-0472">Membrane</keyword>
<evidence type="ECO:0000313" key="3">
    <source>
        <dbReference type="Proteomes" id="UP001580346"/>
    </source>
</evidence>
<sequence>MNLILYVSLLITWLISFILLLPKVQKVNNQYQNKQRNRLMNLLGYEKVQKEAANDGYTISIKEFSFITIFALASGFIIAVVLGNYYFIAVGVAISYMLPRYIILKMKRSKREEKMFELPDNLKTLTSKLSDFSSVQRALEVAIPDMHGITKSTFEDILVDLQTGFPLDTALDTAQKDIKIKRYSEYCKKLLSAQEQGFHDQAIRSLKETTREFSTDNLIVKDLFIKSKKDRKSLKIVMIMCWLIPIALSTINFTNSNIFLETTLGKIYVVIFVILTVFVFVKADEWLAVNLDNL</sequence>
<gene>
    <name evidence="2" type="ORF">ACE41H_15385</name>
</gene>
<dbReference type="EMBL" id="JBHHMI010000013">
    <property type="protein sequence ID" value="MFB5268150.1"/>
    <property type="molecule type" value="Genomic_DNA"/>
</dbReference>
<proteinExistence type="predicted"/>
<evidence type="ECO:0000256" key="1">
    <source>
        <dbReference type="SAM" id="Phobius"/>
    </source>
</evidence>
<protein>
    <submittedName>
        <fullName evidence="2">Type II secretion system F family protein</fullName>
    </submittedName>
</protein>
<evidence type="ECO:0000313" key="2">
    <source>
        <dbReference type="EMBL" id="MFB5268150.1"/>
    </source>
</evidence>
<feature type="transmembrane region" description="Helical" evidence="1">
    <location>
        <begin position="233"/>
        <end position="251"/>
    </location>
</feature>
<name>A0ABV5AVV6_9BACL</name>
<keyword evidence="1" id="KW-0812">Transmembrane</keyword>
<feature type="transmembrane region" description="Helical" evidence="1">
    <location>
        <begin position="263"/>
        <end position="281"/>
    </location>
</feature>
<dbReference type="RefSeq" id="WP_375356299.1">
    <property type="nucleotide sequence ID" value="NZ_JBHHMI010000013.1"/>
</dbReference>
<dbReference type="Proteomes" id="UP001580346">
    <property type="component" value="Unassembled WGS sequence"/>
</dbReference>
<reference evidence="2 3" key="1">
    <citation type="submission" date="2024-09" db="EMBL/GenBank/DDBJ databases">
        <title>Paenibacillus zeirhizospherea sp. nov., isolated from surface of the maize (Zea mays) roots in a horticulture field, Hungary.</title>
        <authorList>
            <person name="Marton D."/>
            <person name="Farkas M."/>
            <person name="Bedics A."/>
            <person name="Toth E."/>
            <person name="Tancsics A."/>
            <person name="Boka K."/>
            <person name="Maroti G."/>
            <person name="Kriszt B."/>
            <person name="Cserhati M."/>
        </authorList>
    </citation>
    <scope>NUCLEOTIDE SEQUENCE [LARGE SCALE GENOMIC DNA]</scope>
    <source>
        <strain evidence="2 3">KCTC 33519</strain>
    </source>
</reference>
<comment type="caution">
    <text evidence="2">The sequence shown here is derived from an EMBL/GenBank/DDBJ whole genome shotgun (WGS) entry which is preliminary data.</text>
</comment>
<accession>A0ABV5AVV6</accession>
<keyword evidence="3" id="KW-1185">Reference proteome</keyword>
<feature type="transmembrane region" description="Helical" evidence="1">
    <location>
        <begin position="66"/>
        <end position="98"/>
    </location>
</feature>